<reference evidence="4" key="1">
    <citation type="submission" date="2016-10" db="EMBL/GenBank/DDBJ databases">
        <authorList>
            <person name="Varghese N."/>
            <person name="Submissions S."/>
        </authorList>
    </citation>
    <scope>NUCLEOTIDE SEQUENCE [LARGE SCALE GENOMIC DNA]</scope>
    <source>
        <strain evidence="4">IBRC-M 10655</strain>
    </source>
</reference>
<protein>
    <submittedName>
        <fullName evidence="3">DNA-binding transcriptional regulator, ArsR family</fullName>
    </submittedName>
</protein>
<organism evidence="3 4">
    <name type="scientific">Actinokineospora alba</name>
    <dbReference type="NCBI Taxonomy" id="504798"/>
    <lineage>
        <taxon>Bacteria</taxon>
        <taxon>Bacillati</taxon>
        <taxon>Actinomycetota</taxon>
        <taxon>Actinomycetes</taxon>
        <taxon>Pseudonocardiales</taxon>
        <taxon>Pseudonocardiaceae</taxon>
        <taxon>Actinokineospora</taxon>
    </lineage>
</organism>
<dbReference type="InterPro" id="IPR023393">
    <property type="entry name" value="START-like_dom_sf"/>
</dbReference>
<dbReference type="PRINTS" id="PR00778">
    <property type="entry name" value="HTHARSR"/>
</dbReference>
<keyword evidence="3" id="KW-0238">DNA-binding</keyword>
<feature type="domain" description="HTH arsR-type" evidence="2">
    <location>
        <begin position="1"/>
        <end position="95"/>
    </location>
</feature>
<dbReference type="CDD" id="cd00090">
    <property type="entry name" value="HTH_ARSR"/>
    <property type="match status" value="1"/>
</dbReference>
<evidence type="ECO:0000256" key="1">
    <source>
        <dbReference type="ARBA" id="ARBA00006817"/>
    </source>
</evidence>
<evidence type="ECO:0000259" key="2">
    <source>
        <dbReference type="PROSITE" id="PS50987"/>
    </source>
</evidence>
<comment type="similarity">
    <text evidence="1">Belongs to the AHA1 family.</text>
</comment>
<dbReference type="AlphaFoldDB" id="A0A1H0UV70"/>
<dbReference type="EMBL" id="FNJB01000012">
    <property type="protein sequence ID" value="SDP70001.1"/>
    <property type="molecule type" value="Genomic_DNA"/>
</dbReference>
<dbReference type="InterPro" id="IPR013538">
    <property type="entry name" value="ASHA1/2-like_C"/>
</dbReference>
<dbReference type="InterPro" id="IPR036390">
    <property type="entry name" value="WH_DNA-bd_sf"/>
</dbReference>
<keyword evidence="4" id="KW-1185">Reference proteome</keyword>
<gene>
    <name evidence="3" type="ORF">SAMN05192558_11288</name>
</gene>
<dbReference type="PANTHER" id="PTHR38600:SF1">
    <property type="entry name" value="TRANSCRIPTIONAL REGULATORY PROTEIN"/>
    <property type="match status" value="1"/>
</dbReference>
<dbReference type="Gene3D" id="3.30.530.20">
    <property type="match status" value="1"/>
</dbReference>
<accession>A0A1H0UV70</accession>
<dbReference type="NCBIfam" id="NF033788">
    <property type="entry name" value="HTH_metalloreg"/>
    <property type="match status" value="1"/>
</dbReference>
<dbReference type="InterPro" id="IPR011991">
    <property type="entry name" value="ArsR-like_HTH"/>
</dbReference>
<dbReference type="SUPFAM" id="SSF55961">
    <property type="entry name" value="Bet v1-like"/>
    <property type="match status" value="1"/>
</dbReference>
<evidence type="ECO:0000313" key="4">
    <source>
        <dbReference type="Proteomes" id="UP000199651"/>
    </source>
</evidence>
<dbReference type="GO" id="GO:0003677">
    <property type="term" value="F:DNA binding"/>
    <property type="evidence" value="ECO:0007669"/>
    <property type="project" value="UniProtKB-KW"/>
</dbReference>
<dbReference type="SUPFAM" id="SSF46785">
    <property type="entry name" value="Winged helix' DNA-binding domain"/>
    <property type="match status" value="1"/>
</dbReference>
<dbReference type="SMART" id="SM00418">
    <property type="entry name" value="HTH_ARSR"/>
    <property type="match status" value="1"/>
</dbReference>
<dbReference type="InterPro" id="IPR001845">
    <property type="entry name" value="HTH_ArsR_DNA-bd_dom"/>
</dbReference>
<dbReference type="InterPro" id="IPR036388">
    <property type="entry name" value="WH-like_DNA-bd_sf"/>
</dbReference>
<evidence type="ECO:0000313" key="3">
    <source>
        <dbReference type="EMBL" id="SDP70001.1"/>
    </source>
</evidence>
<dbReference type="Pfam" id="PF08327">
    <property type="entry name" value="AHSA1"/>
    <property type="match status" value="1"/>
</dbReference>
<dbReference type="Gene3D" id="1.10.10.10">
    <property type="entry name" value="Winged helix-like DNA-binding domain superfamily/Winged helix DNA-binding domain"/>
    <property type="match status" value="1"/>
</dbReference>
<dbReference type="Proteomes" id="UP000199651">
    <property type="component" value="Unassembled WGS sequence"/>
</dbReference>
<dbReference type="Pfam" id="PF12840">
    <property type="entry name" value="HTH_20"/>
    <property type="match status" value="1"/>
</dbReference>
<sequence>MAAKGAVMDAVFKALADANRRQLLDRLNADNGLSLRELSEGLGMSRQAVSKHLAVLEAASLVSTVKHGREKLHYLNPVPIHEIADRWIGKYERDRMAALSHLKHVLEGPPMSKPEFVYVTYIQTTADKLYRALTDPAFIKIYMGGTGPKSDWKVGSPVLWKSAPDGEYEDMDQQVLEAVPGKRLAYTWHTLQPMHRDLFDSDEEFAEAVKERSKVSFDIEPAEIPMMGMKLTITHDGFDTPDSKMLEGTSGGWIMILSALKTFLEGGKLVADQED</sequence>
<dbReference type="GO" id="GO:0003700">
    <property type="term" value="F:DNA-binding transcription factor activity"/>
    <property type="evidence" value="ECO:0007669"/>
    <property type="project" value="InterPro"/>
</dbReference>
<name>A0A1H0UV70_9PSEU</name>
<dbReference type="STRING" id="504798.SAMN05421871_107316"/>
<dbReference type="CDD" id="cd08893">
    <property type="entry name" value="SRPBCC_CalC_Aha1-like_GntR-HTH"/>
    <property type="match status" value="1"/>
</dbReference>
<dbReference type="PROSITE" id="PS50987">
    <property type="entry name" value="HTH_ARSR_2"/>
    <property type="match status" value="1"/>
</dbReference>
<proteinExistence type="inferred from homology"/>
<dbReference type="PANTHER" id="PTHR38600">
    <property type="entry name" value="TRANSCRIPTIONAL REGULATORY PROTEIN"/>
    <property type="match status" value="1"/>
</dbReference>